<dbReference type="Pfam" id="PF00355">
    <property type="entry name" value="Rieske"/>
    <property type="match status" value="1"/>
</dbReference>
<organism evidence="6 7">
    <name type="scientific">Noviherbaspirillum cavernae</name>
    <dbReference type="NCBI Taxonomy" id="2320862"/>
    <lineage>
        <taxon>Bacteria</taxon>
        <taxon>Pseudomonadati</taxon>
        <taxon>Pseudomonadota</taxon>
        <taxon>Betaproteobacteria</taxon>
        <taxon>Burkholderiales</taxon>
        <taxon>Oxalobacteraceae</taxon>
        <taxon>Noviherbaspirillum</taxon>
    </lineage>
</organism>
<evidence type="ECO:0000313" key="7">
    <source>
        <dbReference type="Proteomes" id="UP000285190"/>
    </source>
</evidence>
<evidence type="ECO:0000256" key="4">
    <source>
        <dbReference type="ARBA" id="ARBA00023014"/>
    </source>
</evidence>
<keyword evidence="4" id="KW-0411">Iron-sulfur</keyword>
<dbReference type="Proteomes" id="UP000285190">
    <property type="component" value="Unassembled WGS sequence"/>
</dbReference>
<evidence type="ECO:0000313" key="6">
    <source>
        <dbReference type="EMBL" id="RJG08020.1"/>
    </source>
</evidence>
<sequence length="106" mass="11400">MSTWINVAAVSQIADGGFCTVDIDGTDIAVFNLDDEFFAIEDICTHDGGILTGGSVEGDQVICPRHGARFSIRTGAALAPPAYEPVVTFPVRVKDGMVQVRDNRWD</sequence>
<keyword evidence="2" id="KW-0479">Metal-binding</keyword>
<dbReference type="InterPro" id="IPR036922">
    <property type="entry name" value="Rieske_2Fe-2S_sf"/>
</dbReference>
<dbReference type="PANTHER" id="PTHR21496">
    <property type="entry name" value="FERREDOXIN-RELATED"/>
    <property type="match status" value="1"/>
</dbReference>
<evidence type="ECO:0000256" key="2">
    <source>
        <dbReference type="ARBA" id="ARBA00022723"/>
    </source>
</evidence>
<comment type="caution">
    <text evidence="6">The sequence shown here is derived from an EMBL/GenBank/DDBJ whole genome shotgun (WGS) entry which is preliminary data.</text>
</comment>
<evidence type="ECO:0000256" key="1">
    <source>
        <dbReference type="ARBA" id="ARBA00022714"/>
    </source>
</evidence>
<dbReference type="InterPro" id="IPR017941">
    <property type="entry name" value="Rieske_2Fe-2S"/>
</dbReference>
<dbReference type="PROSITE" id="PS51296">
    <property type="entry name" value="RIESKE"/>
    <property type="match status" value="1"/>
</dbReference>
<feature type="domain" description="Rieske" evidence="5">
    <location>
        <begin position="5"/>
        <end position="100"/>
    </location>
</feature>
<dbReference type="PANTHER" id="PTHR21496:SF23">
    <property type="entry name" value="3-PHENYLPROPIONATE_CINNAMIC ACID DIOXYGENASE FERREDOXIN SUBUNIT"/>
    <property type="match status" value="1"/>
</dbReference>
<evidence type="ECO:0000256" key="3">
    <source>
        <dbReference type="ARBA" id="ARBA00023004"/>
    </source>
</evidence>
<dbReference type="AlphaFoldDB" id="A0A418X6E6"/>
<protein>
    <submittedName>
        <fullName evidence="6">Non-heme iron oxygenase ferredoxin subunit</fullName>
    </submittedName>
</protein>
<reference evidence="6 7" key="1">
    <citation type="submission" date="2018-09" db="EMBL/GenBank/DDBJ databases">
        <authorList>
            <person name="Zhu H."/>
        </authorList>
    </citation>
    <scope>NUCLEOTIDE SEQUENCE [LARGE SCALE GENOMIC DNA]</scope>
    <source>
        <strain evidence="6 7">K2R10-39</strain>
    </source>
</reference>
<proteinExistence type="predicted"/>
<keyword evidence="1" id="KW-0001">2Fe-2S</keyword>
<name>A0A418X6E6_9BURK</name>
<dbReference type="EMBL" id="QYUN01000002">
    <property type="protein sequence ID" value="RJG08020.1"/>
    <property type="molecule type" value="Genomic_DNA"/>
</dbReference>
<evidence type="ECO:0000259" key="5">
    <source>
        <dbReference type="PROSITE" id="PS51296"/>
    </source>
</evidence>
<keyword evidence="7" id="KW-1185">Reference proteome</keyword>
<keyword evidence="3" id="KW-0408">Iron</keyword>
<dbReference type="GO" id="GO:0046872">
    <property type="term" value="F:metal ion binding"/>
    <property type="evidence" value="ECO:0007669"/>
    <property type="project" value="UniProtKB-KW"/>
</dbReference>
<dbReference type="RefSeq" id="WP_119742011.1">
    <property type="nucleotide sequence ID" value="NZ_QYUN01000002.1"/>
</dbReference>
<dbReference type="GO" id="GO:0051537">
    <property type="term" value="F:2 iron, 2 sulfur cluster binding"/>
    <property type="evidence" value="ECO:0007669"/>
    <property type="project" value="UniProtKB-KW"/>
</dbReference>
<dbReference type="SUPFAM" id="SSF50022">
    <property type="entry name" value="ISP domain"/>
    <property type="match status" value="1"/>
</dbReference>
<dbReference type="CDD" id="cd03528">
    <property type="entry name" value="Rieske_RO_ferredoxin"/>
    <property type="match status" value="1"/>
</dbReference>
<gene>
    <name evidence="6" type="ORF">D3870_12085</name>
</gene>
<accession>A0A418X6E6</accession>
<dbReference type="OrthoDB" id="9769355at2"/>
<dbReference type="Gene3D" id="2.102.10.10">
    <property type="entry name" value="Rieske [2Fe-2S] iron-sulphur domain"/>
    <property type="match status" value="1"/>
</dbReference>